<comment type="caution">
    <text evidence="1">The sequence shown here is derived from an EMBL/GenBank/DDBJ whole genome shotgun (WGS) entry which is preliminary data.</text>
</comment>
<gene>
    <name evidence="1" type="ORF">AZE42_09014</name>
</gene>
<evidence type="ECO:0000313" key="1">
    <source>
        <dbReference type="EMBL" id="OJA08239.1"/>
    </source>
</evidence>
<dbReference type="EMBL" id="LVVM01006353">
    <property type="protein sequence ID" value="OJA08239.1"/>
    <property type="molecule type" value="Genomic_DNA"/>
</dbReference>
<organism evidence="1 2">
    <name type="scientific">Rhizopogon vesiculosus</name>
    <dbReference type="NCBI Taxonomy" id="180088"/>
    <lineage>
        <taxon>Eukaryota</taxon>
        <taxon>Fungi</taxon>
        <taxon>Dikarya</taxon>
        <taxon>Basidiomycota</taxon>
        <taxon>Agaricomycotina</taxon>
        <taxon>Agaricomycetes</taxon>
        <taxon>Agaricomycetidae</taxon>
        <taxon>Boletales</taxon>
        <taxon>Suillineae</taxon>
        <taxon>Rhizopogonaceae</taxon>
        <taxon>Rhizopogon</taxon>
    </lineage>
</organism>
<dbReference type="Proteomes" id="UP000183567">
    <property type="component" value="Unassembled WGS sequence"/>
</dbReference>
<reference evidence="1 2" key="1">
    <citation type="submission" date="2016-03" db="EMBL/GenBank/DDBJ databases">
        <title>Comparative genomics of the ectomycorrhizal sister species Rhizopogon vinicolor and Rhizopogon vesiculosus (Basidiomycota: Boletales) reveals a divergence of the mating type B locus.</title>
        <authorList>
            <person name="Mujic A.B."/>
            <person name="Kuo A."/>
            <person name="Tritt A."/>
            <person name="Lipzen A."/>
            <person name="Chen C."/>
            <person name="Johnson J."/>
            <person name="Sharma A."/>
            <person name="Barry K."/>
            <person name="Grigoriev I.V."/>
            <person name="Spatafora J.W."/>
        </authorList>
    </citation>
    <scope>NUCLEOTIDE SEQUENCE [LARGE SCALE GENOMIC DNA]</scope>
    <source>
        <strain evidence="1 2">AM-OR11-056</strain>
    </source>
</reference>
<dbReference type="AlphaFoldDB" id="A0A1J8PI20"/>
<evidence type="ECO:0000313" key="2">
    <source>
        <dbReference type="Proteomes" id="UP000183567"/>
    </source>
</evidence>
<accession>A0A1J8PI20</accession>
<keyword evidence="2" id="KW-1185">Reference proteome</keyword>
<dbReference type="OrthoDB" id="3358294at2759"/>
<proteinExistence type="predicted"/>
<name>A0A1J8PI20_9AGAM</name>
<sequence>MSTSSRFSTAFGNWRKTSNPSIDIDLEAQIIIGTHAPFTFPSTSEAAHSAAARTRTPEQNSITTDPMDDFFVAFLRS</sequence>
<protein>
    <submittedName>
        <fullName evidence="1">Uncharacterized protein</fullName>
    </submittedName>
</protein>